<sequence>MHNRLDLSLLRVGAPLPDWSLEKIFEEEPPQKEAFLGKPLLILFFSLGCPGCLGRAIPYANRMVYELGDQIQVLGIHTNFESLDVSTEKFAKAREEFAIRFPFFKDKNYDTTFLNYGAGGTPHWILVDKDSTVVYSIFGSDPNNALLRLELKMRELGQVSFAE</sequence>
<name>F4KQN5_HALH1</name>
<dbReference type="InterPro" id="IPR050553">
    <property type="entry name" value="Thioredoxin_ResA/DsbE_sf"/>
</dbReference>
<dbReference type="RefSeq" id="WP_013765550.1">
    <property type="nucleotide sequence ID" value="NC_015510.1"/>
</dbReference>
<gene>
    <name evidence="2" type="ordered locus">Halhy_3147</name>
</gene>
<dbReference type="GO" id="GO:0016209">
    <property type="term" value="F:antioxidant activity"/>
    <property type="evidence" value="ECO:0007669"/>
    <property type="project" value="InterPro"/>
</dbReference>
<dbReference type="PROSITE" id="PS51352">
    <property type="entry name" value="THIOREDOXIN_2"/>
    <property type="match status" value="1"/>
</dbReference>
<reference evidence="2 3" key="1">
    <citation type="journal article" date="2011" name="Stand. Genomic Sci.">
        <title>Complete genome sequence of Haliscomenobacter hydrossis type strain (O).</title>
        <authorList>
            <consortium name="US DOE Joint Genome Institute (JGI-PGF)"/>
            <person name="Daligault H."/>
            <person name="Lapidus A."/>
            <person name="Zeytun A."/>
            <person name="Nolan M."/>
            <person name="Lucas S."/>
            <person name="Del Rio T.G."/>
            <person name="Tice H."/>
            <person name="Cheng J.F."/>
            <person name="Tapia R."/>
            <person name="Han C."/>
            <person name="Goodwin L."/>
            <person name="Pitluck S."/>
            <person name="Liolios K."/>
            <person name="Pagani I."/>
            <person name="Ivanova N."/>
            <person name="Huntemann M."/>
            <person name="Mavromatis K."/>
            <person name="Mikhailova N."/>
            <person name="Pati A."/>
            <person name="Chen A."/>
            <person name="Palaniappan K."/>
            <person name="Land M."/>
            <person name="Hauser L."/>
            <person name="Brambilla E.M."/>
            <person name="Rohde M."/>
            <person name="Verbarg S."/>
            <person name="Goker M."/>
            <person name="Bristow J."/>
            <person name="Eisen J.A."/>
            <person name="Markowitz V."/>
            <person name="Hugenholtz P."/>
            <person name="Kyrpides N.C."/>
            <person name="Klenk H.P."/>
            <person name="Woyke T."/>
        </authorList>
    </citation>
    <scope>NUCLEOTIDE SEQUENCE [LARGE SCALE GENOMIC DNA]</scope>
    <source>
        <strain evidence="3">ATCC 27775 / DSM 1100 / LMG 10767 / O</strain>
    </source>
</reference>
<dbReference type="AlphaFoldDB" id="F4KQN5"/>
<dbReference type="InterPro" id="IPR000866">
    <property type="entry name" value="AhpC/TSA"/>
</dbReference>
<dbReference type="Proteomes" id="UP000008461">
    <property type="component" value="Chromosome"/>
</dbReference>
<feature type="domain" description="Thioredoxin" evidence="1">
    <location>
        <begin position="10"/>
        <end position="155"/>
    </location>
</feature>
<accession>F4KQN5</accession>
<dbReference type="Gene3D" id="3.40.30.10">
    <property type="entry name" value="Glutaredoxin"/>
    <property type="match status" value="1"/>
</dbReference>
<dbReference type="PANTHER" id="PTHR42852">
    <property type="entry name" value="THIOL:DISULFIDE INTERCHANGE PROTEIN DSBE"/>
    <property type="match status" value="1"/>
</dbReference>
<dbReference type="STRING" id="760192.Halhy_3147"/>
<reference key="2">
    <citation type="submission" date="2011-04" db="EMBL/GenBank/DDBJ databases">
        <title>Complete sequence of chromosome of Haliscomenobacter hydrossis DSM 1100.</title>
        <authorList>
            <consortium name="US DOE Joint Genome Institute (JGI-PGF)"/>
            <person name="Lucas S."/>
            <person name="Han J."/>
            <person name="Lapidus A."/>
            <person name="Bruce D."/>
            <person name="Goodwin L."/>
            <person name="Pitluck S."/>
            <person name="Peters L."/>
            <person name="Kyrpides N."/>
            <person name="Mavromatis K."/>
            <person name="Ivanova N."/>
            <person name="Ovchinnikova G."/>
            <person name="Pagani I."/>
            <person name="Daligault H."/>
            <person name="Detter J.C."/>
            <person name="Han C."/>
            <person name="Land M."/>
            <person name="Hauser L."/>
            <person name="Markowitz V."/>
            <person name="Cheng J.-F."/>
            <person name="Hugenholtz P."/>
            <person name="Woyke T."/>
            <person name="Wu D."/>
            <person name="Verbarg S."/>
            <person name="Frueling A."/>
            <person name="Brambilla E."/>
            <person name="Klenk H.-P."/>
            <person name="Eisen J.A."/>
        </authorList>
    </citation>
    <scope>NUCLEOTIDE SEQUENCE</scope>
    <source>
        <strain>DSM 1100</strain>
    </source>
</reference>
<dbReference type="InterPro" id="IPR036249">
    <property type="entry name" value="Thioredoxin-like_sf"/>
</dbReference>
<dbReference type="InterPro" id="IPR013766">
    <property type="entry name" value="Thioredoxin_domain"/>
</dbReference>
<dbReference type="EMBL" id="CP002691">
    <property type="protein sequence ID" value="AEE51008.1"/>
    <property type="molecule type" value="Genomic_DNA"/>
</dbReference>
<dbReference type="KEGG" id="hhy:Halhy_3147"/>
<organism evidence="2 3">
    <name type="scientific">Haliscomenobacter hydrossis (strain ATCC 27775 / DSM 1100 / LMG 10767 / O)</name>
    <dbReference type="NCBI Taxonomy" id="760192"/>
    <lineage>
        <taxon>Bacteria</taxon>
        <taxon>Pseudomonadati</taxon>
        <taxon>Bacteroidota</taxon>
        <taxon>Saprospiria</taxon>
        <taxon>Saprospirales</taxon>
        <taxon>Haliscomenobacteraceae</taxon>
        <taxon>Haliscomenobacter</taxon>
    </lineage>
</organism>
<evidence type="ECO:0000313" key="2">
    <source>
        <dbReference type="EMBL" id="AEE51008.1"/>
    </source>
</evidence>
<keyword evidence="3" id="KW-1185">Reference proteome</keyword>
<dbReference type="SUPFAM" id="SSF52833">
    <property type="entry name" value="Thioredoxin-like"/>
    <property type="match status" value="1"/>
</dbReference>
<dbReference type="CDD" id="cd02966">
    <property type="entry name" value="TlpA_like_family"/>
    <property type="match status" value="1"/>
</dbReference>
<dbReference type="eggNOG" id="COG0526">
    <property type="taxonomic scope" value="Bacteria"/>
</dbReference>
<evidence type="ECO:0000313" key="3">
    <source>
        <dbReference type="Proteomes" id="UP000008461"/>
    </source>
</evidence>
<dbReference type="Pfam" id="PF00578">
    <property type="entry name" value="AhpC-TSA"/>
    <property type="match status" value="1"/>
</dbReference>
<evidence type="ECO:0000259" key="1">
    <source>
        <dbReference type="PROSITE" id="PS51352"/>
    </source>
</evidence>
<protein>
    <submittedName>
        <fullName evidence="2">Alkyl hydroperoxide reductase/ Thiol specific antioxidant/ Mal allergen</fullName>
    </submittedName>
</protein>
<dbReference type="OrthoDB" id="1352984at2"/>
<dbReference type="GO" id="GO:0016491">
    <property type="term" value="F:oxidoreductase activity"/>
    <property type="evidence" value="ECO:0007669"/>
    <property type="project" value="InterPro"/>
</dbReference>
<dbReference type="PANTHER" id="PTHR42852:SF13">
    <property type="entry name" value="PROTEIN DIPZ"/>
    <property type="match status" value="1"/>
</dbReference>
<dbReference type="HOGENOM" id="CLU_146024_0_0_10"/>
<proteinExistence type="predicted"/>